<dbReference type="Proteomes" id="UP000019384">
    <property type="component" value="Unassembled WGS sequence"/>
</dbReference>
<dbReference type="EMBL" id="HG793129">
    <property type="protein sequence ID" value="CDK28027.1"/>
    <property type="molecule type" value="Genomic_DNA"/>
</dbReference>
<feature type="transmembrane region" description="Helical" evidence="1">
    <location>
        <begin position="238"/>
        <end position="257"/>
    </location>
</feature>
<evidence type="ECO:0000256" key="1">
    <source>
        <dbReference type="SAM" id="Phobius"/>
    </source>
</evidence>
<name>W6MS44_9ASCO</name>
<protein>
    <submittedName>
        <fullName evidence="3">Uncharacterized protein</fullName>
    </submittedName>
</protein>
<dbReference type="RefSeq" id="XP_022460019.1">
    <property type="nucleotide sequence ID" value="XM_022600700.1"/>
</dbReference>
<feature type="transmembrane region" description="Helical" evidence="1">
    <location>
        <begin position="384"/>
        <end position="406"/>
    </location>
</feature>
<evidence type="ECO:0000313" key="4">
    <source>
        <dbReference type="Proteomes" id="UP000019384"/>
    </source>
</evidence>
<feature type="transmembrane region" description="Helical" evidence="1">
    <location>
        <begin position="269"/>
        <end position="302"/>
    </location>
</feature>
<feature type="transmembrane region" description="Helical" evidence="1">
    <location>
        <begin position="314"/>
        <end position="335"/>
    </location>
</feature>
<keyword evidence="1" id="KW-0812">Transmembrane</keyword>
<dbReference type="GeneID" id="34521407"/>
<keyword evidence="1" id="KW-1133">Transmembrane helix</keyword>
<keyword evidence="2" id="KW-0732">Signal</keyword>
<evidence type="ECO:0000256" key="2">
    <source>
        <dbReference type="SAM" id="SignalP"/>
    </source>
</evidence>
<organism evidence="3 4">
    <name type="scientific">Kuraishia capsulata CBS 1993</name>
    <dbReference type="NCBI Taxonomy" id="1382522"/>
    <lineage>
        <taxon>Eukaryota</taxon>
        <taxon>Fungi</taxon>
        <taxon>Dikarya</taxon>
        <taxon>Ascomycota</taxon>
        <taxon>Saccharomycotina</taxon>
        <taxon>Pichiomycetes</taxon>
        <taxon>Pichiales</taxon>
        <taxon>Pichiaceae</taxon>
        <taxon>Kuraishia</taxon>
    </lineage>
</organism>
<accession>W6MS44</accession>
<feature type="chain" id="PRO_5004880722" evidence="2">
    <location>
        <begin position="21"/>
        <end position="449"/>
    </location>
</feature>
<gene>
    <name evidence="3" type="ORF">KUCA_T00004007001</name>
</gene>
<keyword evidence="4" id="KW-1185">Reference proteome</keyword>
<keyword evidence="1" id="KW-0472">Membrane</keyword>
<evidence type="ECO:0000313" key="3">
    <source>
        <dbReference type="EMBL" id="CDK28027.1"/>
    </source>
</evidence>
<feature type="signal peptide" evidence="2">
    <location>
        <begin position="1"/>
        <end position="20"/>
    </location>
</feature>
<reference evidence="3" key="2">
    <citation type="submission" date="2014-02" db="EMBL/GenBank/DDBJ databases">
        <title>Complete DNA sequence of /Kuraishia capsulata/ illustrates novel genomic features among budding yeasts (/Saccharomycotina/).</title>
        <authorList>
            <person name="Morales L."/>
            <person name="Noel B."/>
            <person name="Porcel B."/>
            <person name="Marcet-Houben M."/>
            <person name="Hullo M-F."/>
            <person name="Sacerdot C."/>
            <person name="Tekaia F."/>
            <person name="Leh-Louis V."/>
            <person name="Despons L."/>
            <person name="Khanna V."/>
            <person name="Aury J-M."/>
            <person name="Barbe V."/>
            <person name="Couloux A."/>
            <person name="Labadie K."/>
            <person name="Pelletier E."/>
            <person name="Souciet J-L."/>
            <person name="Boekhout T."/>
            <person name="Gabaldon T."/>
            <person name="Wincker P."/>
            <person name="Dujon B."/>
        </authorList>
    </citation>
    <scope>NUCLEOTIDE SEQUENCE</scope>
    <source>
        <strain evidence="3">CBS 1993</strain>
    </source>
</reference>
<feature type="transmembrane region" description="Helical" evidence="1">
    <location>
        <begin position="412"/>
        <end position="434"/>
    </location>
</feature>
<sequence>MLGSMKSAICFLLALSLANAAQEQLILSPGQAIRSCNGGYDNNPALFLLQNPHASVNVRAIGPVDAKESSEWDLEVAVISTSDLDVTGFTSISGCPVGGAKEDCFNHVSFDKTYDQVISEKLNSSSLDVFQLSSKNDDAAFTHFVDPLVNYCVLITLNTPEKGLKLQVDVDWQPPSGQSMEDDFSSIYTYVFCFLALLLGSTVFFRYVFVKNNSLATGYRTEVDWTAQLKTKEIQARILVGLVGYSLSYFLHANGLFWSNLFGYSSTSFIAMLMDFLLAATNVLVIMWVTYNGLLFSAGYLLIPKSATGKQLSFIRVLTLSYFTSILSVFLGASSLEAHPVLIGIVIFVSGLGAIIAYICKVYWSIRTYFRLRSSGGVETARRYLATLSLGVFGFFLAIADAYLVGTETLTALHAFFLLLFGEVCSHLLTAYIWKDITIEAEKVDKGEV</sequence>
<proteinExistence type="predicted"/>
<dbReference type="STRING" id="1382522.W6MS44"/>
<feature type="transmembrane region" description="Helical" evidence="1">
    <location>
        <begin position="341"/>
        <end position="364"/>
    </location>
</feature>
<dbReference type="HOGENOM" id="CLU_609822_0_0_1"/>
<dbReference type="AlphaFoldDB" id="W6MS44"/>
<feature type="transmembrane region" description="Helical" evidence="1">
    <location>
        <begin position="187"/>
        <end position="209"/>
    </location>
</feature>
<reference evidence="3" key="1">
    <citation type="submission" date="2013-12" db="EMBL/GenBank/DDBJ databases">
        <authorList>
            <person name="Genoscope - CEA"/>
        </authorList>
    </citation>
    <scope>NUCLEOTIDE SEQUENCE</scope>
    <source>
        <strain evidence="3">CBS 1993</strain>
    </source>
</reference>